<feature type="region of interest" description="Disordered" evidence="5">
    <location>
        <begin position="1"/>
        <end position="20"/>
    </location>
</feature>
<keyword evidence="3" id="KW-0862">Zinc</keyword>
<name>A0AA38UAH4_9AGAR</name>
<proteinExistence type="predicted"/>
<accession>A0AA38UAH4</accession>
<organism evidence="7 8">
    <name type="scientific">Lentinula raphanica</name>
    <dbReference type="NCBI Taxonomy" id="153919"/>
    <lineage>
        <taxon>Eukaryota</taxon>
        <taxon>Fungi</taxon>
        <taxon>Dikarya</taxon>
        <taxon>Basidiomycota</taxon>
        <taxon>Agaricomycotina</taxon>
        <taxon>Agaricomycetes</taxon>
        <taxon>Agaricomycetidae</taxon>
        <taxon>Agaricales</taxon>
        <taxon>Marasmiineae</taxon>
        <taxon>Omphalotaceae</taxon>
        <taxon>Lentinula</taxon>
    </lineage>
</organism>
<dbReference type="AlphaFoldDB" id="A0AA38UAH4"/>
<dbReference type="PROSITE" id="PS50865">
    <property type="entry name" value="ZF_MYND_2"/>
    <property type="match status" value="1"/>
</dbReference>
<evidence type="ECO:0000256" key="5">
    <source>
        <dbReference type="SAM" id="MobiDB-lite"/>
    </source>
</evidence>
<dbReference type="GO" id="GO:0008270">
    <property type="term" value="F:zinc ion binding"/>
    <property type="evidence" value="ECO:0007669"/>
    <property type="project" value="UniProtKB-KW"/>
</dbReference>
<evidence type="ECO:0000256" key="2">
    <source>
        <dbReference type="ARBA" id="ARBA00022771"/>
    </source>
</evidence>
<protein>
    <recommendedName>
        <fullName evidence="6">MYND-type domain-containing protein</fullName>
    </recommendedName>
</protein>
<dbReference type="Proteomes" id="UP001163846">
    <property type="component" value="Unassembled WGS sequence"/>
</dbReference>
<evidence type="ECO:0000256" key="4">
    <source>
        <dbReference type="PROSITE-ProRule" id="PRU00134"/>
    </source>
</evidence>
<sequence length="296" mass="33752">MSLQNSPVRNNDTSLSPNVEFTETDGRTRRQILDDLLTRCSNPRCTTKTRRGNLKLCSRCKIDRYCSQDCQRADWAFHKSICKTTSSIVSLAYRFAQHALAVDDFICRFIIYAIIALDLTTNPNAWKDLLILVPITVSPVARPSAVSPSERGKTELAFHMDRFQVVSQDSFGLAMRRTTEASMREAKAKGLADTVPLVTFLFAPYDNQTKAQLGHRSFLYKSECTVEKTMAIHESMLEEVRTNFNTRMTNDLLDPWLVEMKHLLNKDNVDIIRVAMNDDVQNDTNNAMNLRGYLRV</sequence>
<evidence type="ECO:0000256" key="1">
    <source>
        <dbReference type="ARBA" id="ARBA00022723"/>
    </source>
</evidence>
<feature type="domain" description="MYND-type" evidence="6">
    <location>
        <begin position="45"/>
        <end position="82"/>
    </location>
</feature>
<evidence type="ECO:0000259" key="6">
    <source>
        <dbReference type="PROSITE" id="PS50865"/>
    </source>
</evidence>
<gene>
    <name evidence="7" type="ORF">F5878DRAFT_627339</name>
</gene>
<evidence type="ECO:0000256" key="3">
    <source>
        <dbReference type="ARBA" id="ARBA00022833"/>
    </source>
</evidence>
<dbReference type="Gene3D" id="6.10.140.2220">
    <property type="match status" value="1"/>
</dbReference>
<keyword evidence="8" id="KW-1185">Reference proteome</keyword>
<dbReference type="SUPFAM" id="SSF144232">
    <property type="entry name" value="HIT/MYND zinc finger-like"/>
    <property type="match status" value="1"/>
</dbReference>
<comment type="caution">
    <text evidence="7">The sequence shown here is derived from an EMBL/GenBank/DDBJ whole genome shotgun (WGS) entry which is preliminary data.</text>
</comment>
<evidence type="ECO:0000313" key="8">
    <source>
        <dbReference type="Proteomes" id="UP001163846"/>
    </source>
</evidence>
<dbReference type="InterPro" id="IPR002893">
    <property type="entry name" value="Znf_MYND"/>
</dbReference>
<reference evidence="7" key="1">
    <citation type="submission" date="2022-08" db="EMBL/GenBank/DDBJ databases">
        <authorList>
            <consortium name="DOE Joint Genome Institute"/>
            <person name="Min B."/>
            <person name="Riley R."/>
            <person name="Sierra-Patev S."/>
            <person name="Naranjo-Ortiz M."/>
            <person name="Looney B."/>
            <person name="Konkel Z."/>
            <person name="Slot J.C."/>
            <person name="Sakamoto Y."/>
            <person name="Steenwyk J.L."/>
            <person name="Rokas A."/>
            <person name="Carro J."/>
            <person name="Camarero S."/>
            <person name="Ferreira P."/>
            <person name="Molpeceres G."/>
            <person name="Ruiz-Duenas F.J."/>
            <person name="Serrano A."/>
            <person name="Henrissat B."/>
            <person name="Drula E."/>
            <person name="Hughes K.W."/>
            <person name="Mata J.L."/>
            <person name="Ishikawa N.K."/>
            <person name="Vargas-Isla R."/>
            <person name="Ushijima S."/>
            <person name="Smith C.A."/>
            <person name="Ahrendt S."/>
            <person name="Andreopoulos W."/>
            <person name="He G."/>
            <person name="Labutti K."/>
            <person name="Lipzen A."/>
            <person name="Ng V."/>
            <person name="Sandor L."/>
            <person name="Barry K."/>
            <person name="Martinez A.T."/>
            <person name="Xiao Y."/>
            <person name="Gibbons J.G."/>
            <person name="Terashima K."/>
            <person name="Hibbett D.S."/>
            <person name="Grigoriev I.V."/>
        </authorList>
    </citation>
    <scope>NUCLEOTIDE SEQUENCE</scope>
    <source>
        <strain evidence="7">TFB9207</strain>
    </source>
</reference>
<dbReference type="Pfam" id="PF01753">
    <property type="entry name" value="zf-MYND"/>
    <property type="match status" value="1"/>
</dbReference>
<dbReference type="EMBL" id="MU806390">
    <property type="protein sequence ID" value="KAJ3835662.1"/>
    <property type="molecule type" value="Genomic_DNA"/>
</dbReference>
<keyword evidence="1" id="KW-0479">Metal-binding</keyword>
<keyword evidence="2 4" id="KW-0863">Zinc-finger</keyword>
<evidence type="ECO:0000313" key="7">
    <source>
        <dbReference type="EMBL" id="KAJ3835662.1"/>
    </source>
</evidence>